<evidence type="ECO:0000256" key="1">
    <source>
        <dbReference type="SAM" id="MobiDB-lite"/>
    </source>
</evidence>
<organism evidence="2 3">
    <name type="scientific">Treponema ruminis</name>
    <dbReference type="NCBI Taxonomy" id="744515"/>
    <lineage>
        <taxon>Bacteria</taxon>
        <taxon>Pseudomonadati</taxon>
        <taxon>Spirochaetota</taxon>
        <taxon>Spirochaetia</taxon>
        <taxon>Spirochaetales</taxon>
        <taxon>Treponemataceae</taxon>
        <taxon>Treponema</taxon>
    </lineage>
</organism>
<dbReference type="RefSeq" id="WP_184660350.1">
    <property type="nucleotide sequence ID" value="NZ_CP031518.1"/>
</dbReference>
<proteinExistence type="predicted"/>
<accession>A0A7W8GAC1</accession>
<keyword evidence="3" id="KW-1185">Reference proteome</keyword>
<protein>
    <submittedName>
        <fullName evidence="2">Uncharacterized protein</fullName>
    </submittedName>
</protein>
<sequence length="139" mass="15811">MNVLTPIQKEIATALEQLKEKSLITEALLAKKVRENAKIQGKNKAGICLKDLEVCIEYLAENNQLKFALHLNSANDILIKREESWKLLESDAKKRRQSSEKSISVLTNGDLRGKSSGGKPVKKRTDRKKLDYRNFEDED</sequence>
<dbReference type="AlphaFoldDB" id="A0A7W8GAC1"/>
<evidence type="ECO:0000313" key="3">
    <source>
        <dbReference type="Proteomes" id="UP000518887"/>
    </source>
</evidence>
<name>A0A7W8GAC1_9SPIR</name>
<evidence type="ECO:0000313" key="2">
    <source>
        <dbReference type="EMBL" id="MBB5226783.1"/>
    </source>
</evidence>
<feature type="region of interest" description="Disordered" evidence="1">
    <location>
        <begin position="90"/>
        <end position="139"/>
    </location>
</feature>
<dbReference type="Proteomes" id="UP000518887">
    <property type="component" value="Unassembled WGS sequence"/>
</dbReference>
<gene>
    <name evidence="2" type="ORF">HNP76_002164</name>
</gene>
<dbReference type="EMBL" id="JACHFQ010000006">
    <property type="protein sequence ID" value="MBB5226783.1"/>
    <property type="molecule type" value="Genomic_DNA"/>
</dbReference>
<reference evidence="2 3" key="1">
    <citation type="submission" date="2020-08" db="EMBL/GenBank/DDBJ databases">
        <title>Genomic Encyclopedia of Type Strains, Phase IV (KMG-IV): sequencing the most valuable type-strain genomes for metagenomic binning, comparative biology and taxonomic classification.</title>
        <authorList>
            <person name="Goeker M."/>
        </authorList>
    </citation>
    <scope>NUCLEOTIDE SEQUENCE [LARGE SCALE GENOMIC DNA]</scope>
    <source>
        <strain evidence="2 3">DSM 103462</strain>
    </source>
</reference>
<feature type="compositionally biased region" description="Basic and acidic residues" evidence="1">
    <location>
        <begin position="128"/>
        <end position="139"/>
    </location>
</feature>
<comment type="caution">
    <text evidence="2">The sequence shown here is derived from an EMBL/GenBank/DDBJ whole genome shotgun (WGS) entry which is preliminary data.</text>
</comment>